<evidence type="ECO:0000256" key="3">
    <source>
        <dbReference type="ARBA" id="ARBA00022801"/>
    </source>
</evidence>
<dbReference type="InterPro" id="IPR036866">
    <property type="entry name" value="RibonucZ/Hydroxyglut_hydro"/>
</dbReference>
<dbReference type="FunFam" id="1.10.10.10:FF:000328">
    <property type="entry name" value="Lactamase beta 2"/>
    <property type="match status" value="1"/>
</dbReference>
<dbReference type="Gene3D" id="1.10.10.10">
    <property type="entry name" value="Winged helix-like DNA-binding domain superfamily/Winged helix DNA-binding domain"/>
    <property type="match status" value="1"/>
</dbReference>
<dbReference type="PANTHER" id="PTHR23131:SF0">
    <property type="entry name" value="ENDORIBONUCLEASE LACTB2"/>
    <property type="match status" value="1"/>
</dbReference>
<dbReference type="InterPro" id="IPR036388">
    <property type="entry name" value="WH-like_DNA-bd_sf"/>
</dbReference>
<dbReference type="GO" id="GO:0016787">
    <property type="term" value="F:hydrolase activity"/>
    <property type="evidence" value="ECO:0007669"/>
    <property type="project" value="UniProtKB-KW"/>
</dbReference>
<dbReference type="AlphaFoldDB" id="A0A9Q1BAI9"/>
<dbReference type="Proteomes" id="UP001152320">
    <property type="component" value="Chromosome 22"/>
</dbReference>
<protein>
    <submittedName>
        <fullName evidence="6">Endoribonuclease LACTB2</fullName>
    </submittedName>
</protein>
<dbReference type="InterPro" id="IPR001279">
    <property type="entry name" value="Metallo-B-lactamas"/>
</dbReference>
<proteinExistence type="inferred from homology"/>
<dbReference type="InterPro" id="IPR041516">
    <property type="entry name" value="LACTB2_WH"/>
</dbReference>
<accession>A0A9Q1BAI9</accession>
<dbReference type="GO" id="GO:0005759">
    <property type="term" value="C:mitochondrial matrix"/>
    <property type="evidence" value="ECO:0007669"/>
    <property type="project" value="TreeGrafter"/>
</dbReference>
<dbReference type="Gene3D" id="3.60.15.10">
    <property type="entry name" value="Ribonuclease Z/Hydroxyacylglutathione hydrolase-like"/>
    <property type="match status" value="1"/>
</dbReference>
<comment type="similarity">
    <text evidence="1">Belongs to the metallo-beta-lactamase superfamily. Glyoxalase II family.</text>
</comment>
<dbReference type="Pfam" id="PF00753">
    <property type="entry name" value="Lactamase_B"/>
    <property type="match status" value="1"/>
</dbReference>
<gene>
    <name evidence="6" type="ORF">HOLleu_40462</name>
</gene>
<feature type="domain" description="Metallo-beta-lactamase" evidence="5">
    <location>
        <begin position="30"/>
        <end position="199"/>
    </location>
</feature>
<dbReference type="SUPFAM" id="SSF56281">
    <property type="entry name" value="Metallo-hydrolase/oxidoreductase"/>
    <property type="match status" value="1"/>
</dbReference>
<sequence>MATVIPKVEVLSSRITRFLGCNPGSFTLQGTNIYLVGTGKRRILIDTGEPRKPEFISNLKETCSEQNISLQEILITHWHKDHSGGIQDIFEGLQLDPASTPVKKFPRNPFREERLENPLKYSFMKDGDTLKTEGATLKAIYTPGHTDDHMVLYLEEENAIFSGDCILGEGTAVFEDLFTYMKSLQALVSLGPSIVYPGHGPVLNDAVQKIQMYIDHRNMRESQILEALNSSEKAMTAMDLVKIIYTDTPEHLHSAAAGNVHHHLTKLEKEKRIEAEGETESMDCHWKSKL</sequence>
<name>A0A9Q1BAI9_HOLLE</name>
<dbReference type="CDD" id="cd07722">
    <property type="entry name" value="LACTB2-like_MBL-fold"/>
    <property type="match status" value="1"/>
</dbReference>
<dbReference type="OrthoDB" id="17458at2759"/>
<dbReference type="SMART" id="SM00849">
    <property type="entry name" value="Lactamase_B"/>
    <property type="match status" value="1"/>
</dbReference>
<evidence type="ECO:0000256" key="2">
    <source>
        <dbReference type="ARBA" id="ARBA00022723"/>
    </source>
</evidence>
<dbReference type="GO" id="GO:0046872">
    <property type="term" value="F:metal ion binding"/>
    <property type="evidence" value="ECO:0007669"/>
    <property type="project" value="UniProtKB-KW"/>
</dbReference>
<dbReference type="GO" id="GO:0004521">
    <property type="term" value="F:RNA endonuclease activity"/>
    <property type="evidence" value="ECO:0007669"/>
    <property type="project" value="TreeGrafter"/>
</dbReference>
<evidence type="ECO:0000256" key="4">
    <source>
        <dbReference type="ARBA" id="ARBA00022833"/>
    </source>
</evidence>
<evidence type="ECO:0000256" key="1">
    <source>
        <dbReference type="ARBA" id="ARBA00006759"/>
    </source>
</evidence>
<evidence type="ECO:0000313" key="6">
    <source>
        <dbReference type="EMBL" id="KAJ8020781.1"/>
    </source>
</evidence>
<keyword evidence="3" id="KW-0378">Hydrolase</keyword>
<dbReference type="FunFam" id="3.60.15.10:FF:000017">
    <property type="entry name" value="Lactamase beta 2"/>
    <property type="match status" value="1"/>
</dbReference>
<organism evidence="6 7">
    <name type="scientific">Holothuria leucospilota</name>
    <name type="common">Black long sea cucumber</name>
    <name type="synonym">Mertensiothuria leucospilota</name>
    <dbReference type="NCBI Taxonomy" id="206669"/>
    <lineage>
        <taxon>Eukaryota</taxon>
        <taxon>Metazoa</taxon>
        <taxon>Echinodermata</taxon>
        <taxon>Eleutherozoa</taxon>
        <taxon>Echinozoa</taxon>
        <taxon>Holothuroidea</taxon>
        <taxon>Aspidochirotacea</taxon>
        <taxon>Aspidochirotida</taxon>
        <taxon>Holothuriidae</taxon>
        <taxon>Holothuria</taxon>
    </lineage>
</organism>
<evidence type="ECO:0000313" key="7">
    <source>
        <dbReference type="Proteomes" id="UP001152320"/>
    </source>
</evidence>
<keyword evidence="4" id="KW-0862">Zinc</keyword>
<keyword evidence="2" id="KW-0479">Metal-binding</keyword>
<dbReference type="EMBL" id="JAIZAY010000022">
    <property type="protein sequence ID" value="KAJ8020781.1"/>
    <property type="molecule type" value="Genomic_DNA"/>
</dbReference>
<dbReference type="PANTHER" id="PTHR23131">
    <property type="entry name" value="ENDORIBONUCLEASE LACTB2"/>
    <property type="match status" value="1"/>
</dbReference>
<dbReference type="Pfam" id="PF17778">
    <property type="entry name" value="WHD_BLACT"/>
    <property type="match status" value="1"/>
</dbReference>
<dbReference type="InterPro" id="IPR047921">
    <property type="entry name" value="LACTB2-like_MBL-fold"/>
</dbReference>
<dbReference type="InterPro" id="IPR050662">
    <property type="entry name" value="Sec-metab_biosynth-thioest"/>
</dbReference>
<comment type="caution">
    <text evidence="6">The sequence shown here is derived from an EMBL/GenBank/DDBJ whole genome shotgun (WGS) entry which is preliminary data.</text>
</comment>
<keyword evidence="7" id="KW-1185">Reference proteome</keyword>
<dbReference type="GO" id="GO:0003727">
    <property type="term" value="F:single-stranded RNA binding"/>
    <property type="evidence" value="ECO:0007669"/>
    <property type="project" value="TreeGrafter"/>
</dbReference>
<evidence type="ECO:0000259" key="5">
    <source>
        <dbReference type="SMART" id="SM00849"/>
    </source>
</evidence>
<reference evidence="6" key="1">
    <citation type="submission" date="2021-10" db="EMBL/GenBank/DDBJ databases">
        <title>Tropical sea cucumber genome reveals ecological adaptation and Cuvierian tubules defense mechanism.</title>
        <authorList>
            <person name="Chen T."/>
        </authorList>
    </citation>
    <scope>NUCLEOTIDE SEQUENCE</scope>
    <source>
        <strain evidence="6">Nanhai2018</strain>
        <tissue evidence="6">Muscle</tissue>
    </source>
</reference>